<name>A0AB40CMJ3_DIOCR</name>
<accession>A0AB40CMJ3</accession>
<sequence>MMLNWRHISYSTSGHLVCCIFSFSYPRNLLEACFELLVSDGVDGLAKGRYFLTQVTTFLSVGDPALDETKDEISLCKDSSQACTHMKETNEVTHVSNDGTVLEKSLSKISFMGMAIGKDIYH</sequence>
<reference evidence="2" key="1">
    <citation type="submission" date="2025-08" db="UniProtKB">
        <authorList>
            <consortium name="RefSeq"/>
        </authorList>
    </citation>
    <scope>IDENTIFICATION</scope>
</reference>
<keyword evidence="1" id="KW-1185">Reference proteome</keyword>
<dbReference type="Proteomes" id="UP001515500">
    <property type="component" value="Chromosome 15"/>
</dbReference>
<evidence type="ECO:0000313" key="2">
    <source>
        <dbReference type="RefSeq" id="XP_039140574.1"/>
    </source>
</evidence>
<gene>
    <name evidence="2" type="primary">LOC120277804</name>
</gene>
<dbReference type="RefSeq" id="XP_039140574.1">
    <property type="nucleotide sequence ID" value="XM_039284640.1"/>
</dbReference>
<protein>
    <submittedName>
        <fullName evidence="2">Uncharacterized protein LOC120277804</fullName>
    </submittedName>
</protein>
<dbReference type="GeneID" id="120277804"/>
<proteinExistence type="predicted"/>
<evidence type="ECO:0000313" key="1">
    <source>
        <dbReference type="Proteomes" id="UP001515500"/>
    </source>
</evidence>
<organism evidence="1 2">
    <name type="scientific">Dioscorea cayennensis subsp. rotundata</name>
    <name type="common">White Guinea yam</name>
    <name type="synonym">Dioscorea rotundata</name>
    <dbReference type="NCBI Taxonomy" id="55577"/>
    <lineage>
        <taxon>Eukaryota</taxon>
        <taxon>Viridiplantae</taxon>
        <taxon>Streptophyta</taxon>
        <taxon>Embryophyta</taxon>
        <taxon>Tracheophyta</taxon>
        <taxon>Spermatophyta</taxon>
        <taxon>Magnoliopsida</taxon>
        <taxon>Liliopsida</taxon>
        <taxon>Dioscoreales</taxon>
        <taxon>Dioscoreaceae</taxon>
        <taxon>Dioscorea</taxon>
    </lineage>
</organism>
<dbReference type="AlphaFoldDB" id="A0AB40CMJ3"/>